<name>A0A1I2A2M7_9BACI</name>
<evidence type="ECO:0000259" key="6">
    <source>
        <dbReference type="Pfam" id="PF01509"/>
    </source>
</evidence>
<dbReference type="PANTHER" id="PTHR13767">
    <property type="entry name" value="TRNA-PSEUDOURIDINE SYNTHASE"/>
    <property type="match status" value="1"/>
</dbReference>
<comment type="catalytic activity">
    <reaction evidence="1 5">
        <text>uridine(55) in tRNA = pseudouridine(55) in tRNA</text>
        <dbReference type="Rhea" id="RHEA:42532"/>
        <dbReference type="Rhea" id="RHEA-COMP:10101"/>
        <dbReference type="Rhea" id="RHEA-COMP:10102"/>
        <dbReference type="ChEBI" id="CHEBI:65314"/>
        <dbReference type="ChEBI" id="CHEBI:65315"/>
        <dbReference type="EC" id="5.4.99.25"/>
    </reaction>
</comment>
<evidence type="ECO:0000256" key="2">
    <source>
        <dbReference type="ARBA" id="ARBA00005642"/>
    </source>
</evidence>
<dbReference type="Proteomes" id="UP000199516">
    <property type="component" value="Unassembled WGS sequence"/>
</dbReference>
<dbReference type="Pfam" id="PF01509">
    <property type="entry name" value="TruB_N"/>
    <property type="match status" value="1"/>
</dbReference>
<dbReference type="GO" id="GO:0031119">
    <property type="term" value="P:tRNA pseudouridine synthesis"/>
    <property type="evidence" value="ECO:0007669"/>
    <property type="project" value="UniProtKB-UniRule"/>
</dbReference>
<dbReference type="InterPro" id="IPR020103">
    <property type="entry name" value="PsdUridine_synth_cat_dom_sf"/>
</dbReference>
<dbReference type="GO" id="GO:1990481">
    <property type="term" value="P:mRNA pseudouridine synthesis"/>
    <property type="evidence" value="ECO:0007669"/>
    <property type="project" value="TreeGrafter"/>
</dbReference>
<dbReference type="InterPro" id="IPR002501">
    <property type="entry name" value="PsdUridine_synth_N"/>
</dbReference>
<organism evidence="8 9">
    <name type="scientific">Alteribacillus iranensis</name>
    <dbReference type="NCBI Taxonomy" id="930128"/>
    <lineage>
        <taxon>Bacteria</taxon>
        <taxon>Bacillati</taxon>
        <taxon>Bacillota</taxon>
        <taxon>Bacilli</taxon>
        <taxon>Bacillales</taxon>
        <taxon>Bacillaceae</taxon>
        <taxon>Alteribacillus</taxon>
    </lineage>
</organism>
<dbReference type="InterPro" id="IPR032819">
    <property type="entry name" value="TruB_C"/>
</dbReference>
<dbReference type="CDD" id="cd02573">
    <property type="entry name" value="PseudoU_synth_EcTruB"/>
    <property type="match status" value="1"/>
</dbReference>
<keyword evidence="9" id="KW-1185">Reference proteome</keyword>
<dbReference type="GO" id="GO:0160148">
    <property type="term" value="F:tRNA pseudouridine(55) synthase activity"/>
    <property type="evidence" value="ECO:0007669"/>
    <property type="project" value="UniProtKB-EC"/>
</dbReference>
<dbReference type="PANTHER" id="PTHR13767:SF2">
    <property type="entry name" value="PSEUDOURIDYLATE SYNTHASE TRUB1"/>
    <property type="match status" value="1"/>
</dbReference>
<dbReference type="GO" id="GO:0003723">
    <property type="term" value="F:RNA binding"/>
    <property type="evidence" value="ECO:0007669"/>
    <property type="project" value="InterPro"/>
</dbReference>
<dbReference type="InterPro" id="IPR014780">
    <property type="entry name" value="tRNA_psdUridine_synth_TruB"/>
</dbReference>
<dbReference type="SUPFAM" id="SSF55120">
    <property type="entry name" value="Pseudouridine synthase"/>
    <property type="match status" value="1"/>
</dbReference>
<sequence>MFEGIIPLYKPKGMTSHDCVMKMRKLLRTKKVGHTGTLDPDVEGVLPICVGRATKVVEYVTDMPKEYEAEVTLGVSTTTEDASGEVIAEKDIPPTLSKENIVVTLHKFKGKQSQVPPMYSAVKINGKKLYEYAREGIEIERPARDIEVYRITFIENSIQQVHHRMSFRFIVTCSKGTYIRTLCTDIGKELGYPAHMSDLTRTRSGPFMLERTLTFEEIENRKNEGLLEQVLVPITEGLIHLPHIEVNESMKGKILHGQVLSANNETPNEPFVFSYKGEALAVYQPHPLKDGLIKPKTMLKTI</sequence>
<dbReference type="Gene3D" id="3.30.2350.10">
    <property type="entry name" value="Pseudouridine synthase"/>
    <property type="match status" value="1"/>
</dbReference>
<dbReference type="STRING" id="930128.SAMN05192532_101622"/>
<evidence type="ECO:0000259" key="7">
    <source>
        <dbReference type="Pfam" id="PF16198"/>
    </source>
</evidence>
<reference evidence="8 9" key="1">
    <citation type="submission" date="2016-10" db="EMBL/GenBank/DDBJ databases">
        <authorList>
            <person name="de Groot N.N."/>
        </authorList>
    </citation>
    <scope>NUCLEOTIDE SEQUENCE [LARGE SCALE GENOMIC DNA]</scope>
    <source>
        <strain evidence="8 9">DSM 23995</strain>
    </source>
</reference>
<feature type="domain" description="tRNA pseudouridylate synthase B C-terminal" evidence="7">
    <location>
        <begin position="180"/>
        <end position="237"/>
    </location>
</feature>
<feature type="domain" description="Pseudouridine synthase II N-terminal" evidence="6">
    <location>
        <begin position="24"/>
        <end position="179"/>
    </location>
</feature>
<proteinExistence type="inferred from homology"/>
<gene>
    <name evidence="5" type="primary">truB</name>
    <name evidence="8" type="ORF">SAMN05192532_101622</name>
</gene>
<keyword evidence="4 5" id="KW-0413">Isomerase</keyword>
<evidence type="ECO:0000313" key="8">
    <source>
        <dbReference type="EMBL" id="SFE38181.1"/>
    </source>
</evidence>
<evidence type="ECO:0000256" key="1">
    <source>
        <dbReference type="ARBA" id="ARBA00000385"/>
    </source>
</evidence>
<dbReference type="NCBIfam" id="TIGR00431">
    <property type="entry name" value="TruB"/>
    <property type="match status" value="1"/>
</dbReference>
<keyword evidence="3 5" id="KW-0819">tRNA processing</keyword>
<dbReference type="FunFam" id="3.30.2350.10:FF:000011">
    <property type="entry name" value="tRNA pseudouridine synthase B"/>
    <property type="match status" value="1"/>
</dbReference>
<comment type="function">
    <text evidence="5">Responsible for synthesis of pseudouridine from uracil-55 in the psi GC loop of transfer RNAs.</text>
</comment>
<feature type="active site" description="Nucleophile" evidence="5">
    <location>
        <position position="39"/>
    </location>
</feature>
<dbReference type="Pfam" id="PF16198">
    <property type="entry name" value="TruB_C_2"/>
    <property type="match status" value="1"/>
</dbReference>
<dbReference type="OrthoDB" id="9802309at2"/>
<protein>
    <recommendedName>
        <fullName evidence="5">tRNA pseudouridine synthase B</fullName>
        <ecNumber evidence="5">5.4.99.25</ecNumber>
    </recommendedName>
    <alternativeName>
        <fullName evidence="5">tRNA pseudouridine(55) synthase</fullName>
        <shortName evidence="5">Psi55 synthase</shortName>
    </alternativeName>
    <alternativeName>
        <fullName evidence="5">tRNA pseudouridylate synthase</fullName>
    </alternativeName>
    <alternativeName>
        <fullName evidence="5">tRNA-uridine isomerase</fullName>
    </alternativeName>
</protein>
<evidence type="ECO:0000256" key="3">
    <source>
        <dbReference type="ARBA" id="ARBA00022694"/>
    </source>
</evidence>
<evidence type="ECO:0000256" key="4">
    <source>
        <dbReference type="ARBA" id="ARBA00023235"/>
    </source>
</evidence>
<accession>A0A1I2A2M7</accession>
<dbReference type="EMBL" id="FONT01000001">
    <property type="protein sequence ID" value="SFE38181.1"/>
    <property type="molecule type" value="Genomic_DNA"/>
</dbReference>
<dbReference type="AlphaFoldDB" id="A0A1I2A2M7"/>
<evidence type="ECO:0000256" key="5">
    <source>
        <dbReference type="HAMAP-Rule" id="MF_01080"/>
    </source>
</evidence>
<dbReference type="EC" id="5.4.99.25" evidence="5"/>
<evidence type="ECO:0000313" key="9">
    <source>
        <dbReference type="Proteomes" id="UP000199516"/>
    </source>
</evidence>
<comment type="similarity">
    <text evidence="2 5">Belongs to the pseudouridine synthase TruB family. Type 1 subfamily.</text>
</comment>
<dbReference type="HAMAP" id="MF_01080">
    <property type="entry name" value="TruB_bact"/>
    <property type="match status" value="1"/>
</dbReference>